<protein>
    <submittedName>
        <fullName evidence="6">Aminotransferase DegT</fullName>
    </submittedName>
</protein>
<dbReference type="Gene3D" id="3.40.640.10">
    <property type="entry name" value="Type I PLP-dependent aspartate aminotransferase-like (Major domain)"/>
    <property type="match status" value="1"/>
</dbReference>
<evidence type="ECO:0000256" key="4">
    <source>
        <dbReference type="PIRSR" id="PIRSR000390-2"/>
    </source>
</evidence>
<dbReference type="GO" id="GO:0000271">
    <property type="term" value="P:polysaccharide biosynthetic process"/>
    <property type="evidence" value="ECO:0007669"/>
    <property type="project" value="TreeGrafter"/>
</dbReference>
<reference evidence="6 7" key="1">
    <citation type="submission" date="2014-11" db="EMBL/GenBank/DDBJ databases">
        <title>Genomics and ecophysiology of heterotrophic nitrogen fixing bacteria isolated from estuarine surface water.</title>
        <authorList>
            <person name="Bentzon-Tilia M."/>
            <person name="Severin I."/>
            <person name="Hansen L.H."/>
            <person name="Riemann L."/>
        </authorList>
    </citation>
    <scope>NUCLEOTIDE SEQUENCE [LARGE SCALE GENOMIC DNA]</scope>
    <source>
        <strain evidence="6 7">BAL361</strain>
    </source>
</reference>
<organism evidence="6 7">
    <name type="scientific">Stutzerimonas stutzeri</name>
    <name type="common">Pseudomonas stutzeri</name>
    <dbReference type="NCBI Taxonomy" id="316"/>
    <lineage>
        <taxon>Bacteria</taxon>
        <taxon>Pseudomonadati</taxon>
        <taxon>Pseudomonadota</taxon>
        <taxon>Gammaproteobacteria</taxon>
        <taxon>Pseudomonadales</taxon>
        <taxon>Pseudomonadaceae</taxon>
        <taxon>Stutzerimonas</taxon>
    </lineage>
</organism>
<accession>A0A0D7E1P4</accession>
<proteinExistence type="inferred from homology"/>
<dbReference type="EMBL" id="JXXD01000168">
    <property type="protein sequence ID" value="KIZ34431.1"/>
    <property type="molecule type" value="Genomic_DNA"/>
</dbReference>
<evidence type="ECO:0000256" key="1">
    <source>
        <dbReference type="ARBA" id="ARBA00022898"/>
    </source>
</evidence>
<evidence type="ECO:0000256" key="2">
    <source>
        <dbReference type="ARBA" id="ARBA00037999"/>
    </source>
</evidence>
<feature type="modified residue" description="N6-(pyridoxal phosphate)lysine" evidence="4">
    <location>
        <position position="181"/>
    </location>
</feature>
<dbReference type="AlphaFoldDB" id="A0A0D7E1P4"/>
<keyword evidence="6" id="KW-0032">Aminotransferase</keyword>
<evidence type="ECO:0000256" key="3">
    <source>
        <dbReference type="PIRSR" id="PIRSR000390-1"/>
    </source>
</evidence>
<keyword evidence="1 4" id="KW-0663">Pyridoxal phosphate</keyword>
<keyword evidence="6" id="KW-0808">Transferase</keyword>
<evidence type="ECO:0000313" key="7">
    <source>
        <dbReference type="Proteomes" id="UP000032439"/>
    </source>
</evidence>
<name>A0A0D7E1P4_STUST</name>
<dbReference type="PATRIC" id="fig|316.110.peg.1455"/>
<dbReference type="GO" id="GO:0008483">
    <property type="term" value="F:transaminase activity"/>
    <property type="evidence" value="ECO:0007669"/>
    <property type="project" value="UniProtKB-KW"/>
</dbReference>
<dbReference type="CDD" id="cd00616">
    <property type="entry name" value="AHBA_syn"/>
    <property type="match status" value="1"/>
</dbReference>
<dbReference type="GO" id="GO:0030170">
    <property type="term" value="F:pyridoxal phosphate binding"/>
    <property type="evidence" value="ECO:0007669"/>
    <property type="project" value="TreeGrafter"/>
</dbReference>
<evidence type="ECO:0000313" key="6">
    <source>
        <dbReference type="EMBL" id="KIZ34431.1"/>
    </source>
</evidence>
<dbReference type="InterPro" id="IPR015424">
    <property type="entry name" value="PyrdxlP-dep_Trfase"/>
</dbReference>
<gene>
    <name evidence="6" type="ORF">LO50_17185</name>
</gene>
<comment type="similarity">
    <text evidence="2 5">Belongs to the DegT/DnrJ/EryC1 family.</text>
</comment>
<comment type="caution">
    <text evidence="6">The sequence shown here is derived from an EMBL/GenBank/DDBJ whole genome shotgun (WGS) entry which is preliminary data.</text>
</comment>
<dbReference type="Proteomes" id="UP000032439">
    <property type="component" value="Unassembled WGS sequence"/>
</dbReference>
<dbReference type="InterPro" id="IPR000653">
    <property type="entry name" value="DegT/StrS_aminotransferase"/>
</dbReference>
<dbReference type="PANTHER" id="PTHR30244">
    <property type="entry name" value="TRANSAMINASE"/>
    <property type="match status" value="1"/>
</dbReference>
<dbReference type="Pfam" id="PF01041">
    <property type="entry name" value="DegT_DnrJ_EryC1"/>
    <property type="match status" value="1"/>
</dbReference>
<dbReference type="SUPFAM" id="SSF53383">
    <property type="entry name" value="PLP-dependent transferases"/>
    <property type="match status" value="1"/>
</dbReference>
<dbReference type="RefSeq" id="WP_044315756.1">
    <property type="nucleotide sequence ID" value="NZ_JXXD01000168.1"/>
</dbReference>
<feature type="active site" description="Proton acceptor" evidence="3">
    <location>
        <position position="181"/>
    </location>
</feature>
<dbReference type="PIRSF" id="PIRSF000390">
    <property type="entry name" value="PLP_StrS"/>
    <property type="match status" value="1"/>
</dbReference>
<dbReference type="InterPro" id="IPR015421">
    <property type="entry name" value="PyrdxlP-dep_Trfase_major"/>
</dbReference>
<dbReference type="PANTHER" id="PTHR30244:SF9">
    <property type="entry name" value="PROTEIN RV3402C"/>
    <property type="match status" value="1"/>
</dbReference>
<evidence type="ECO:0000256" key="5">
    <source>
        <dbReference type="RuleBase" id="RU004508"/>
    </source>
</evidence>
<sequence length="400" mass="44977">MINVTKSYLGSKNKFKAYIDRIYNTGWLTNNGPLVTALEQRLKDYLGVRNIILTNNGTIALQIAYRALGLTGSAITTPFSFVATTSSLQWEGIKPIFADIDSATWNLDPEQIERNIQPDTSAIVATHVFGNPCDVERIEQIARKNNLRVVYDGAHAFGVRHKGRSVYDWGDISTLSFHATKLFHTIEGGAIVTNDDALADRIRLLCNFGIVDTDQIEGIGINAKLNEFSAAMGMCVLDDIELIFECRAEIGHRYERRLGEHFELQRPQPESQCNYSYFPVALADESQLLRCRSQLNENGINPRRYFYPSLDTLDHLQPQVPQPRSRALSRKILCLPIYPGLPRKVQEKVMQTLIQEAIHSEQSSRTLFQPLAEAFGLFSATERLPGAEYPRMPLTSGGQQ</sequence>